<accession>A0A428TRI5</accession>
<name>A0A428TRI5_9HYPO</name>
<feature type="compositionally biased region" description="Low complexity" evidence="1">
    <location>
        <begin position="27"/>
        <end position="58"/>
    </location>
</feature>
<gene>
    <name evidence="3" type="ORF">CDV31_009956</name>
</gene>
<keyword evidence="4" id="KW-1185">Reference proteome</keyword>
<feature type="region of interest" description="Disordered" evidence="1">
    <location>
        <begin position="24"/>
        <end position="92"/>
    </location>
</feature>
<evidence type="ECO:0000256" key="1">
    <source>
        <dbReference type="SAM" id="MobiDB-lite"/>
    </source>
</evidence>
<evidence type="ECO:0000256" key="2">
    <source>
        <dbReference type="SAM" id="Phobius"/>
    </source>
</evidence>
<proteinExistence type="predicted"/>
<organism evidence="3 4">
    <name type="scientific">Fusarium ambrosium</name>
    <dbReference type="NCBI Taxonomy" id="131363"/>
    <lineage>
        <taxon>Eukaryota</taxon>
        <taxon>Fungi</taxon>
        <taxon>Dikarya</taxon>
        <taxon>Ascomycota</taxon>
        <taxon>Pezizomycotina</taxon>
        <taxon>Sordariomycetes</taxon>
        <taxon>Hypocreomycetidae</taxon>
        <taxon>Hypocreales</taxon>
        <taxon>Nectriaceae</taxon>
        <taxon>Fusarium</taxon>
        <taxon>Fusarium solani species complex</taxon>
    </lineage>
</organism>
<evidence type="ECO:0000313" key="3">
    <source>
        <dbReference type="EMBL" id="RSM04632.1"/>
    </source>
</evidence>
<protein>
    <submittedName>
        <fullName evidence="3">Uncharacterized protein</fullName>
    </submittedName>
</protein>
<keyword evidence="2" id="KW-1133">Transmembrane helix</keyword>
<keyword evidence="2" id="KW-0812">Transmembrane</keyword>
<sequence length="418" mass="45495">MAFYHYIAQRQVQSEWAPLTNAFASPTATGTETTSGTLEATDVGLASGSTGQEESSTSSKEEGADGSTTEPTQTETTAAASTNTLTNSPNPGLKGGEVAGVAIGCLAAGLIIGIIFGWFLCHAMRRSKHRKGGHGSEDRAKMLSQPKDDVPVALEPLGKNMKLENVILQPASDSKIVSDLGRLEDIIRQHVEAVYHSGPVDVEVVTLANTLTNLGISKKSSGFDAETVAGWCLQPGTRRGALQHVISHVLFRSIDWNSPGPLTLLPKPAVDFLHSIRPVREYRDNFDVMSFAWTRWRTLSALFLHPAPNERTPLELSEPDVQDQAEVVAKALDSVLHFFVAPDQESRRKQRDHLHVMIIDAAKLGYVLFSHTSDWRFVYKGESRKEGAVVCVGLEKLSGPDGRRLSSPQRIAEPRLLS</sequence>
<evidence type="ECO:0000313" key="4">
    <source>
        <dbReference type="Proteomes" id="UP000288429"/>
    </source>
</evidence>
<comment type="caution">
    <text evidence="3">The sequence shown here is derived from an EMBL/GenBank/DDBJ whole genome shotgun (WGS) entry which is preliminary data.</text>
</comment>
<dbReference type="EMBL" id="NIZV01000148">
    <property type="protein sequence ID" value="RSM04632.1"/>
    <property type="molecule type" value="Genomic_DNA"/>
</dbReference>
<reference evidence="3 4" key="1">
    <citation type="submission" date="2017-06" db="EMBL/GenBank/DDBJ databases">
        <title>Cmopartive genomic analysis of Ambrosia Fusariam Clade fungi.</title>
        <authorList>
            <person name="Stajich J.E."/>
            <person name="Carrillo J."/>
            <person name="Kijimoto T."/>
            <person name="Eskalen A."/>
            <person name="O'Donnell K."/>
            <person name="Kasson M."/>
        </authorList>
    </citation>
    <scope>NUCLEOTIDE SEQUENCE [LARGE SCALE GENOMIC DNA]</scope>
    <source>
        <strain evidence="3 4">NRRL 20438</strain>
    </source>
</reference>
<keyword evidence="2" id="KW-0472">Membrane</keyword>
<dbReference type="Proteomes" id="UP000288429">
    <property type="component" value="Unassembled WGS sequence"/>
</dbReference>
<dbReference type="AlphaFoldDB" id="A0A428TRI5"/>
<feature type="compositionally biased region" description="Low complexity" evidence="1">
    <location>
        <begin position="67"/>
        <end position="91"/>
    </location>
</feature>
<feature type="transmembrane region" description="Helical" evidence="2">
    <location>
        <begin position="98"/>
        <end position="121"/>
    </location>
</feature>